<organism evidence="1 2">
    <name type="scientific">candidate division CSSED10-310 bacterium</name>
    <dbReference type="NCBI Taxonomy" id="2855610"/>
    <lineage>
        <taxon>Bacteria</taxon>
        <taxon>Bacteria division CSSED10-310</taxon>
    </lineage>
</organism>
<dbReference type="EMBL" id="JBHPBY010000339">
    <property type="protein sequence ID" value="MFC1852620.1"/>
    <property type="molecule type" value="Genomic_DNA"/>
</dbReference>
<evidence type="ECO:0000313" key="1">
    <source>
        <dbReference type="EMBL" id="MFC1852620.1"/>
    </source>
</evidence>
<dbReference type="Pfam" id="PF13646">
    <property type="entry name" value="HEAT_2"/>
    <property type="match status" value="1"/>
</dbReference>
<dbReference type="Gene3D" id="1.25.10.10">
    <property type="entry name" value="Leucine-rich Repeat Variant"/>
    <property type="match status" value="2"/>
</dbReference>
<protein>
    <submittedName>
        <fullName evidence="1">HEAT repeat domain-containing protein</fullName>
    </submittedName>
</protein>
<dbReference type="SUPFAM" id="SSF48371">
    <property type="entry name" value="ARM repeat"/>
    <property type="match status" value="2"/>
</dbReference>
<dbReference type="SMART" id="SM00567">
    <property type="entry name" value="EZ_HEAT"/>
    <property type="match status" value="3"/>
</dbReference>
<sequence>MYKRPSFERFSQTWVSISDAKPGYLAQNSGPEAIPVLREIPGSYFDLKITEIAHDALLKLGGRLKNSEALISCLESENLVVCKAAILKLKEIKDNEAVPALLDFLTANKSTVTVEKIMGPDLQMISRKEMRHDRAGELDVRKSAAQALGEILGQDKAAQTIIDLYKKTNHPFFKDYIWNLIEVFGSNARPSLIQLLDRGSTSDRVHALRLLSNMGDLSLIELFEREFTSSESSVSEAAAEALASLGSPSIDILSDYLSSPKWGLRKRAIVALMKINDEKAHRLLENA</sequence>
<dbReference type="PANTHER" id="PTHR12697:SF5">
    <property type="entry name" value="DEOXYHYPUSINE HYDROXYLASE"/>
    <property type="match status" value="1"/>
</dbReference>
<gene>
    <name evidence="1" type="ORF">ACFL27_20675</name>
</gene>
<evidence type="ECO:0000313" key="2">
    <source>
        <dbReference type="Proteomes" id="UP001594351"/>
    </source>
</evidence>
<dbReference type="PANTHER" id="PTHR12697">
    <property type="entry name" value="PBS LYASE HEAT-LIKE PROTEIN"/>
    <property type="match status" value="1"/>
</dbReference>
<keyword evidence="2" id="KW-1185">Reference proteome</keyword>
<dbReference type="Proteomes" id="UP001594351">
    <property type="component" value="Unassembled WGS sequence"/>
</dbReference>
<comment type="caution">
    <text evidence="1">The sequence shown here is derived from an EMBL/GenBank/DDBJ whole genome shotgun (WGS) entry which is preliminary data.</text>
</comment>
<proteinExistence type="predicted"/>
<reference evidence="1 2" key="1">
    <citation type="submission" date="2024-09" db="EMBL/GenBank/DDBJ databases">
        <title>Laminarin stimulates single cell rates of sulfate reduction while oxygen inhibits transcriptomic activity in coastal marine sediment.</title>
        <authorList>
            <person name="Lindsay M."/>
            <person name="Orcutt B."/>
            <person name="Emerson D."/>
            <person name="Stepanauskas R."/>
            <person name="D'Angelo T."/>
        </authorList>
    </citation>
    <scope>NUCLEOTIDE SEQUENCE [LARGE SCALE GENOMIC DNA]</scope>
    <source>
        <strain evidence="1">SAG AM-311-K15</strain>
    </source>
</reference>
<dbReference type="InterPro" id="IPR011989">
    <property type="entry name" value="ARM-like"/>
</dbReference>
<dbReference type="InterPro" id="IPR016024">
    <property type="entry name" value="ARM-type_fold"/>
</dbReference>
<dbReference type="InterPro" id="IPR004155">
    <property type="entry name" value="PBS_lyase_HEAT"/>
</dbReference>
<name>A0ABV6Z2G4_UNCC1</name>
<accession>A0ABV6Z2G4</accession>